<keyword evidence="13" id="KW-1185">Reference proteome</keyword>
<evidence type="ECO:0000256" key="1">
    <source>
        <dbReference type="ARBA" id="ARBA00002056"/>
    </source>
</evidence>
<evidence type="ECO:0000313" key="12">
    <source>
        <dbReference type="EMBL" id="AGF46885.1"/>
    </source>
</evidence>
<evidence type="ECO:0000256" key="8">
    <source>
        <dbReference type="ARBA" id="ARBA00022679"/>
    </source>
</evidence>
<keyword evidence="7 11" id="KW-0328">Glycosyltransferase</keyword>
<dbReference type="eggNOG" id="COG0763">
    <property type="taxonomic scope" value="Bacteria"/>
</dbReference>
<dbReference type="EC" id="2.4.1.182" evidence="3 11"/>
<evidence type="ECO:0000256" key="2">
    <source>
        <dbReference type="ARBA" id="ARBA00007868"/>
    </source>
</evidence>
<dbReference type="EMBL" id="CP003803">
    <property type="protein sequence ID" value="AGF46885.1"/>
    <property type="molecule type" value="Genomic_DNA"/>
</dbReference>
<dbReference type="PATRIC" id="fig|1208919.3.peg.323"/>
<reference evidence="12 13" key="1">
    <citation type="journal article" date="2013" name="Genome Biol. Evol.">
        <title>Genome evolution and phylogenomic analysis of candidatus kinetoplastibacterium, the betaproteobacterial endosymbionts of strigomonas and angomonas.</title>
        <authorList>
            <person name="Alves J.M."/>
            <person name="Serrano M.G."/>
            <person name="Maia da Silva F."/>
            <person name="Voegtly L.J."/>
            <person name="Matveyev A.V."/>
            <person name="Teixeira M.M."/>
            <person name="Camargo E.P."/>
            <person name="Buck G.A."/>
        </authorList>
    </citation>
    <scope>NUCLEOTIDE SEQUENCE [LARGE SCALE GENOMIC DNA]</scope>
    <source>
        <strain evidence="12 13">TCC079E</strain>
    </source>
</reference>
<dbReference type="NCBIfam" id="TIGR00215">
    <property type="entry name" value="lpxB"/>
    <property type="match status" value="1"/>
</dbReference>
<comment type="function">
    <text evidence="1 11">Condensation of UDP-2,3-diacylglucosamine and 2,3-diacylglucosamine-1-phosphate to form lipid A disaccharide, a precursor of lipid A, a phosphorylated glycolipid that anchors the lipopolysaccharide to the outer membrane of the cell.</text>
</comment>
<evidence type="ECO:0000256" key="6">
    <source>
        <dbReference type="ARBA" id="ARBA00022556"/>
    </source>
</evidence>
<dbReference type="Proteomes" id="UP000011547">
    <property type="component" value="Chromosome"/>
</dbReference>
<proteinExistence type="inferred from homology"/>
<sequence length="396" mass="45309">MTLRIGIVTGEPSGDLLAKQIVSGLNNYFENAIYEGIGGIELASVEFNSLYPMDSLSVFGYVDAILDFPKIFGIYRNIRKRWLIDKPSIFLGIDLPDFNLRLERDLKKNNIPTIHFVSPSIWAWRYDRLRMIREAVSHMLVVFPFEKKIYMREGIPATYVGHPLAQSIPLKSSKKLAREFLDIDQNIQLISILPGSRSSEIRNLAPLFLQTAQILNKIHPQMYFIVPMANELRRKEFEEILSYYPVSNLKCFSRRDFLNYKNLQKPISWYAMEASDAVLLASGTATLEAALFKKPMVISYVVSPLVRHIMSWHSGQKEPYLPWIGLPNILSGCFVVPEFLQEKATPKSLAEALLNVLIDEGYKEYIVKTFTKMHLELMLDTPKLVAETIIDILDNG</sequence>
<dbReference type="KEGG" id="kde:CDSE_0582"/>
<dbReference type="HOGENOM" id="CLU_036577_3_0_4"/>
<evidence type="ECO:0000256" key="5">
    <source>
        <dbReference type="ARBA" id="ARBA00022516"/>
    </source>
</evidence>
<dbReference type="RefSeq" id="WP_015396296.1">
    <property type="nucleotide sequence ID" value="NC_020294.1"/>
</dbReference>
<keyword evidence="8 11" id="KW-0808">Transferase</keyword>
<dbReference type="OrthoDB" id="9801642at2"/>
<dbReference type="GO" id="GO:0005543">
    <property type="term" value="F:phospholipid binding"/>
    <property type="evidence" value="ECO:0007669"/>
    <property type="project" value="TreeGrafter"/>
</dbReference>
<dbReference type="UniPathway" id="UPA00973"/>
<comment type="similarity">
    <text evidence="2 11">Belongs to the LpxB family.</text>
</comment>
<organism evidence="12 13">
    <name type="scientific">Candidatus Kinetoplastidibacterium desouzai TCC079E</name>
    <dbReference type="NCBI Taxonomy" id="1208919"/>
    <lineage>
        <taxon>Bacteria</taxon>
        <taxon>Pseudomonadati</taxon>
        <taxon>Pseudomonadota</taxon>
        <taxon>Betaproteobacteria</taxon>
        <taxon>Candidatus Kinetoplastidibacterium</taxon>
    </lineage>
</organism>
<dbReference type="STRING" id="1208919.CDSE_0582"/>
<gene>
    <name evidence="11" type="primary">lpxB</name>
    <name evidence="12" type="ORF">CDSE_0582</name>
</gene>
<keyword evidence="9 11" id="KW-0443">Lipid metabolism</keyword>
<dbReference type="PANTHER" id="PTHR30372:SF4">
    <property type="entry name" value="LIPID-A-DISACCHARIDE SYNTHASE, MITOCHONDRIAL-RELATED"/>
    <property type="match status" value="1"/>
</dbReference>
<protein>
    <recommendedName>
        <fullName evidence="4 11">Lipid-A-disaccharide synthase</fullName>
        <ecNumber evidence="3 11">2.4.1.182</ecNumber>
    </recommendedName>
</protein>
<dbReference type="CDD" id="cd01635">
    <property type="entry name" value="Glycosyltransferase_GTB-type"/>
    <property type="match status" value="1"/>
</dbReference>
<dbReference type="GO" id="GO:0008915">
    <property type="term" value="F:lipid-A-disaccharide synthase activity"/>
    <property type="evidence" value="ECO:0007669"/>
    <property type="project" value="UniProtKB-UniRule"/>
</dbReference>
<dbReference type="GO" id="GO:0009245">
    <property type="term" value="P:lipid A biosynthetic process"/>
    <property type="evidence" value="ECO:0007669"/>
    <property type="project" value="UniProtKB-UniRule"/>
</dbReference>
<dbReference type="PANTHER" id="PTHR30372">
    <property type="entry name" value="LIPID-A-DISACCHARIDE SYNTHASE"/>
    <property type="match status" value="1"/>
</dbReference>
<keyword evidence="6 11" id="KW-0441">Lipid A biosynthesis</keyword>
<dbReference type="SUPFAM" id="SSF53756">
    <property type="entry name" value="UDP-Glycosyltransferase/glycogen phosphorylase"/>
    <property type="match status" value="1"/>
</dbReference>
<name>M1M3R2_9PROT</name>
<dbReference type="AlphaFoldDB" id="M1M3R2"/>
<evidence type="ECO:0000256" key="9">
    <source>
        <dbReference type="ARBA" id="ARBA00023098"/>
    </source>
</evidence>
<evidence type="ECO:0000256" key="11">
    <source>
        <dbReference type="HAMAP-Rule" id="MF_00392"/>
    </source>
</evidence>
<evidence type="ECO:0000256" key="10">
    <source>
        <dbReference type="ARBA" id="ARBA00048975"/>
    </source>
</evidence>
<evidence type="ECO:0000256" key="3">
    <source>
        <dbReference type="ARBA" id="ARBA00012687"/>
    </source>
</evidence>
<dbReference type="Pfam" id="PF02684">
    <property type="entry name" value="LpxB"/>
    <property type="match status" value="1"/>
</dbReference>
<comment type="pathway">
    <text evidence="11">Bacterial outer membrane biogenesis; LPS lipid A biosynthesis.</text>
</comment>
<evidence type="ECO:0000256" key="7">
    <source>
        <dbReference type="ARBA" id="ARBA00022676"/>
    </source>
</evidence>
<evidence type="ECO:0000313" key="13">
    <source>
        <dbReference type="Proteomes" id="UP000011547"/>
    </source>
</evidence>
<evidence type="ECO:0000256" key="4">
    <source>
        <dbReference type="ARBA" id="ARBA00020902"/>
    </source>
</evidence>
<dbReference type="GO" id="GO:0016020">
    <property type="term" value="C:membrane"/>
    <property type="evidence" value="ECO:0007669"/>
    <property type="project" value="GOC"/>
</dbReference>
<accession>M1M3R2</accession>
<dbReference type="InterPro" id="IPR003835">
    <property type="entry name" value="Glyco_trans_19"/>
</dbReference>
<dbReference type="HAMAP" id="MF_00392">
    <property type="entry name" value="LpxB"/>
    <property type="match status" value="1"/>
</dbReference>
<keyword evidence="5 11" id="KW-0444">Lipid biosynthesis</keyword>
<comment type="catalytic activity">
    <reaction evidence="10 11">
        <text>a lipid X + a UDP-2-N,3-O-bis[(3R)-3-hydroxyacyl]-alpha-D-glucosamine = a lipid A disaccharide + UDP + H(+)</text>
        <dbReference type="Rhea" id="RHEA:67828"/>
        <dbReference type="ChEBI" id="CHEBI:15378"/>
        <dbReference type="ChEBI" id="CHEBI:58223"/>
        <dbReference type="ChEBI" id="CHEBI:137748"/>
        <dbReference type="ChEBI" id="CHEBI:176338"/>
        <dbReference type="ChEBI" id="CHEBI:176343"/>
        <dbReference type="EC" id="2.4.1.182"/>
    </reaction>
</comment>